<dbReference type="InterPro" id="IPR020846">
    <property type="entry name" value="MFS_dom"/>
</dbReference>
<dbReference type="PROSITE" id="PS50850">
    <property type="entry name" value="MFS"/>
    <property type="match status" value="1"/>
</dbReference>
<dbReference type="GO" id="GO:0022857">
    <property type="term" value="F:transmembrane transporter activity"/>
    <property type="evidence" value="ECO:0007669"/>
    <property type="project" value="InterPro"/>
</dbReference>
<dbReference type="PANTHER" id="PTHR23502:SF20">
    <property type="entry name" value="TRANSPORTER, PUTATIVE (AFU_ORTHOLOGUE AFUA_6G13880)-RELATED"/>
    <property type="match status" value="1"/>
</dbReference>
<evidence type="ECO:0000256" key="1">
    <source>
        <dbReference type="ARBA" id="ARBA00004141"/>
    </source>
</evidence>
<dbReference type="Gene3D" id="1.20.1250.20">
    <property type="entry name" value="MFS general substrate transporter like domains"/>
    <property type="match status" value="1"/>
</dbReference>
<dbReference type="PANTHER" id="PTHR23502">
    <property type="entry name" value="MAJOR FACILITATOR SUPERFAMILY"/>
    <property type="match status" value="1"/>
</dbReference>
<keyword evidence="9" id="KW-1185">Reference proteome</keyword>
<feature type="transmembrane region" description="Helical" evidence="6">
    <location>
        <begin position="476"/>
        <end position="494"/>
    </location>
</feature>
<feature type="transmembrane region" description="Helical" evidence="6">
    <location>
        <begin position="506"/>
        <end position="526"/>
    </location>
</feature>
<dbReference type="EMBL" id="KV425622">
    <property type="protein sequence ID" value="KZT20343.1"/>
    <property type="molecule type" value="Genomic_DNA"/>
</dbReference>
<feature type="transmembrane region" description="Helical" evidence="6">
    <location>
        <begin position="411"/>
        <end position="430"/>
    </location>
</feature>
<feature type="transmembrane region" description="Helical" evidence="6">
    <location>
        <begin position="368"/>
        <end position="390"/>
    </location>
</feature>
<feature type="transmembrane region" description="Helical" evidence="6">
    <location>
        <begin position="109"/>
        <end position="125"/>
    </location>
</feature>
<dbReference type="Proteomes" id="UP000076761">
    <property type="component" value="Unassembled WGS sequence"/>
</dbReference>
<feature type="transmembrane region" description="Helical" evidence="6">
    <location>
        <begin position="161"/>
        <end position="184"/>
    </location>
</feature>
<organism evidence="8 9">
    <name type="scientific">Neolentinus lepideus HHB14362 ss-1</name>
    <dbReference type="NCBI Taxonomy" id="1314782"/>
    <lineage>
        <taxon>Eukaryota</taxon>
        <taxon>Fungi</taxon>
        <taxon>Dikarya</taxon>
        <taxon>Basidiomycota</taxon>
        <taxon>Agaricomycotina</taxon>
        <taxon>Agaricomycetes</taxon>
        <taxon>Gloeophyllales</taxon>
        <taxon>Gloeophyllaceae</taxon>
        <taxon>Neolentinus</taxon>
    </lineage>
</organism>
<feature type="domain" description="Major facilitator superfamily (MFS) profile" evidence="7">
    <location>
        <begin position="66"/>
        <end position="531"/>
    </location>
</feature>
<feature type="transmembrane region" description="Helical" evidence="6">
    <location>
        <begin position="132"/>
        <end position="149"/>
    </location>
</feature>
<comment type="subcellular location">
    <subcellularLocation>
        <location evidence="1">Membrane</location>
        <topology evidence="1">Multi-pass membrane protein</topology>
    </subcellularLocation>
</comment>
<accession>A0A165P023</accession>
<feature type="transmembrane region" description="Helical" evidence="6">
    <location>
        <begin position="219"/>
        <end position="242"/>
    </location>
</feature>
<evidence type="ECO:0000256" key="2">
    <source>
        <dbReference type="ARBA" id="ARBA00022692"/>
    </source>
</evidence>
<dbReference type="InterPro" id="IPR036259">
    <property type="entry name" value="MFS_trans_sf"/>
</dbReference>
<evidence type="ECO:0000256" key="3">
    <source>
        <dbReference type="ARBA" id="ARBA00022989"/>
    </source>
</evidence>
<evidence type="ECO:0000313" key="8">
    <source>
        <dbReference type="EMBL" id="KZT20343.1"/>
    </source>
</evidence>
<gene>
    <name evidence="8" type="ORF">NEOLEDRAFT_1245313</name>
</gene>
<evidence type="ECO:0000259" key="7">
    <source>
        <dbReference type="PROSITE" id="PS50850"/>
    </source>
</evidence>
<feature type="transmembrane region" description="Helical" evidence="6">
    <location>
        <begin position="191"/>
        <end position="213"/>
    </location>
</feature>
<evidence type="ECO:0000256" key="4">
    <source>
        <dbReference type="ARBA" id="ARBA00023136"/>
    </source>
</evidence>
<keyword evidence="2 6" id="KW-0812">Transmembrane</keyword>
<reference evidence="8 9" key="1">
    <citation type="journal article" date="2016" name="Mol. Biol. Evol.">
        <title>Comparative Genomics of Early-Diverging Mushroom-Forming Fungi Provides Insights into the Origins of Lignocellulose Decay Capabilities.</title>
        <authorList>
            <person name="Nagy L.G."/>
            <person name="Riley R."/>
            <person name="Tritt A."/>
            <person name="Adam C."/>
            <person name="Daum C."/>
            <person name="Floudas D."/>
            <person name="Sun H."/>
            <person name="Yadav J.S."/>
            <person name="Pangilinan J."/>
            <person name="Larsson K.H."/>
            <person name="Matsuura K."/>
            <person name="Barry K."/>
            <person name="Labutti K."/>
            <person name="Kuo R."/>
            <person name="Ohm R.A."/>
            <person name="Bhattacharya S.S."/>
            <person name="Shirouzu T."/>
            <person name="Yoshinaga Y."/>
            <person name="Martin F.M."/>
            <person name="Grigoriev I.V."/>
            <person name="Hibbett D.S."/>
        </authorList>
    </citation>
    <scope>NUCLEOTIDE SEQUENCE [LARGE SCALE GENOMIC DNA]</scope>
    <source>
        <strain evidence="8 9">HHB14362 ss-1</strain>
    </source>
</reference>
<feature type="transmembrane region" description="Helical" evidence="6">
    <location>
        <begin position="65"/>
        <end position="89"/>
    </location>
</feature>
<name>A0A165P023_9AGAM</name>
<dbReference type="InParanoid" id="A0A165P023"/>
<dbReference type="AlphaFoldDB" id="A0A165P023"/>
<dbReference type="Pfam" id="PF07690">
    <property type="entry name" value="MFS_1"/>
    <property type="match status" value="1"/>
</dbReference>
<dbReference type="InterPro" id="IPR011701">
    <property type="entry name" value="MFS"/>
</dbReference>
<dbReference type="SUPFAM" id="SSF103473">
    <property type="entry name" value="MFS general substrate transporter"/>
    <property type="match status" value="1"/>
</dbReference>
<protein>
    <submittedName>
        <fullName evidence="8">Putative cycloheximide resistance protein</fullName>
    </submittedName>
</protein>
<feature type="region of interest" description="Disordered" evidence="5">
    <location>
        <begin position="252"/>
        <end position="274"/>
    </location>
</feature>
<dbReference type="FunCoup" id="A0A165P023">
    <property type="interactions" value="28"/>
</dbReference>
<evidence type="ECO:0000313" key="9">
    <source>
        <dbReference type="Proteomes" id="UP000076761"/>
    </source>
</evidence>
<evidence type="ECO:0000256" key="5">
    <source>
        <dbReference type="SAM" id="MobiDB-lite"/>
    </source>
</evidence>
<evidence type="ECO:0000256" key="6">
    <source>
        <dbReference type="SAM" id="Phobius"/>
    </source>
</evidence>
<keyword evidence="3 6" id="KW-1133">Transmembrane helix</keyword>
<dbReference type="GO" id="GO:0005886">
    <property type="term" value="C:plasma membrane"/>
    <property type="evidence" value="ECO:0007669"/>
    <property type="project" value="TreeGrafter"/>
</dbReference>
<keyword evidence="4 6" id="KW-0472">Membrane</keyword>
<dbReference type="OrthoDB" id="5215911at2759"/>
<proteinExistence type="predicted"/>
<sequence>MALGVLEDRHLEHVPGTALLEDLQTGAAASGVKKGTGHSAHIILVPQPSDDPRDPLNWPIWKKEALFWSICYSAGLVGAVGPLLAPGYVLLGQQWHVSTNTAAATNGDTILALGCFMMLQAPLAVKFGRRPVFLVSMLLLFSCSIWSAVSQGLTSFLVSRVFQGFGMASYESLVTATIGDIYFVHQRGFRVAIWGLAISLGISIAPIANGYVIASNTLGWRWCFWLITIFHGIALILIFLLVPETSYDRKTPETVETSSTAATDEKTGEESSENIPVSDKDVEAVAVIQSEDYMPPKTFWQELKPWSGYVSSVSIFEVFFRPFPFILSPVIWFTIFSYGLTTCWLVILSAVSSVVFGGPPYNFSTSQVGLVSIGPLVAGLITTFIAGPLTDYSATWFAKHNKGIYEPESRMYVMVLMLILEVAGFAFWALMQSKDVHWIGPVIMYSIINAGQGIGSTAIVTYVIDVHRKHSPECFALINFIKNLILYGFSQFSVEWVQNMGVLHTFGILAGLTALCVLTAVPMYIFGKRVRSWITRHPTIFDRE</sequence>
<feature type="transmembrane region" description="Helical" evidence="6">
    <location>
        <begin position="330"/>
        <end position="356"/>
    </location>
</feature>
<feature type="transmembrane region" description="Helical" evidence="6">
    <location>
        <begin position="442"/>
        <end position="464"/>
    </location>
</feature>
<dbReference type="STRING" id="1314782.A0A165P023"/>